<dbReference type="HOGENOM" id="CLU_2220746_0_0_10"/>
<organism evidence="1 2">
    <name type="scientific">Segatella buccae ATCC 33574</name>
    <dbReference type="NCBI Taxonomy" id="873513"/>
    <lineage>
        <taxon>Bacteria</taxon>
        <taxon>Pseudomonadati</taxon>
        <taxon>Bacteroidota</taxon>
        <taxon>Bacteroidia</taxon>
        <taxon>Bacteroidales</taxon>
        <taxon>Prevotellaceae</taxon>
        <taxon>Segatella</taxon>
    </lineage>
</organism>
<sequence length="106" mass="11992">MVLTDGTKIAFTLFIRQKNVSNTFHFLSPDRFSEEVYAIKLFLTVPCSVCQYISLYVWFSPVYVVSLHKQGKHASVSLFLISNPPTNPHPPKRGFSAQIGFAKRAL</sequence>
<dbReference type="Proteomes" id="UP000003112">
    <property type="component" value="Unassembled WGS sequence"/>
</dbReference>
<protein>
    <submittedName>
        <fullName evidence="1">Uncharacterized protein</fullName>
    </submittedName>
</protein>
<comment type="caution">
    <text evidence="1">The sequence shown here is derived from an EMBL/GenBank/DDBJ whole genome shotgun (WGS) entry which is preliminary data.</text>
</comment>
<dbReference type="STRING" id="873513.HMPREF6485_0564"/>
<dbReference type="EMBL" id="AEPD01000012">
    <property type="protein sequence ID" value="EFU31449.1"/>
    <property type="molecule type" value="Genomic_DNA"/>
</dbReference>
<keyword evidence="2" id="KW-1185">Reference proteome</keyword>
<evidence type="ECO:0000313" key="2">
    <source>
        <dbReference type="Proteomes" id="UP000003112"/>
    </source>
</evidence>
<proteinExistence type="predicted"/>
<name>E6K4N0_9BACT</name>
<evidence type="ECO:0000313" key="1">
    <source>
        <dbReference type="EMBL" id="EFU31449.1"/>
    </source>
</evidence>
<reference evidence="1 2" key="1">
    <citation type="submission" date="2010-10" db="EMBL/GenBank/DDBJ databases">
        <authorList>
            <person name="Muzny D."/>
            <person name="Qin X."/>
            <person name="Deng J."/>
            <person name="Jiang H."/>
            <person name="Liu Y."/>
            <person name="Qu J."/>
            <person name="Song X.-Z."/>
            <person name="Zhang L."/>
            <person name="Thornton R."/>
            <person name="Coyle M."/>
            <person name="Francisco L."/>
            <person name="Jackson L."/>
            <person name="Javaid M."/>
            <person name="Korchina V."/>
            <person name="Kovar C."/>
            <person name="Mata R."/>
            <person name="Mathew T."/>
            <person name="Ngo R."/>
            <person name="Nguyen L."/>
            <person name="Nguyen N."/>
            <person name="Okwuonu G."/>
            <person name="Ongeri F."/>
            <person name="Pham C."/>
            <person name="Simmons D."/>
            <person name="Wilczek-Boney K."/>
            <person name="Hale W."/>
            <person name="Jakkamsetti A."/>
            <person name="Pham P."/>
            <person name="Ruth R."/>
            <person name="San Lucas F."/>
            <person name="Warren J."/>
            <person name="Zhang J."/>
            <person name="Zhao Z."/>
            <person name="Zhou C."/>
            <person name="Zhu D."/>
            <person name="Lee S."/>
            <person name="Bess C."/>
            <person name="Blankenburg K."/>
            <person name="Forbes L."/>
            <person name="Fu Q."/>
            <person name="Gubbala S."/>
            <person name="Hirani K."/>
            <person name="Jayaseelan J.C."/>
            <person name="Lara F."/>
            <person name="Munidasa M."/>
            <person name="Palculict T."/>
            <person name="Patil S."/>
            <person name="Pu L.-L."/>
            <person name="Saada N."/>
            <person name="Tang L."/>
            <person name="Weissenberger G."/>
            <person name="Zhu Y."/>
            <person name="Hemphill L."/>
            <person name="Shang Y."/>
            <person name="Youmans B."/>
            <person name="Ayvaz T."/>
            <person name="Ross M."/>
            <person name="Santibanez J."/>
            <person name="Aqrawi P."/>
            <person name="Gross S."/>
            <person name="Joshi V."/>
            <person name="Fowler G."/>
            <person name="Nazareth L."/>
            <person name="Reid J."/>
            <person name="Worley K."/>
            <person name="Petrosino J."/>
            <person name="Highlander S."/>
            <person name="Gibbs R."/>
        </authorList>
    </citation>
    <scope>NUCLEOTIDE SEQUENCE [LARGE SCALE GENOMIC DNA]</scope>
    <source>
        <strain evidence="1 2">ATCC 33574</strain>
    </source>
</reference>
<gene>
    <name evidence="1" type="ORF">HMPREF6485_0564</name>
</gene>
<accession>E6K4N0</accession>
<dbReference type="AlphaFoldDB" id="E6K4N0"/>